<reference evidence="2 3" key="1">
    <citation type="submission" date="2018-10" db="EMBL/GenBank/DDBJ databases">
        <authorList>
            <person name="Ekblom R."/>
            <person name="Jareborg N."/>
        </authorList>
    </citation>
    <scope>NUCLEOTIDE SEQUENCE [LARGE SCALE GENOMIC DNA]</scope>
    <source>
        <tissue evidence="2">Muscle</tissue>
    </source>
</reference>
<protein>
    <submittedName>
        <fullName evidence="2">Uncharacterized protein</fullName>
    </submittedName>
</protein>
<keyword evidence="1" id="KW-0472">Membrane</keyword>
<dbReference type="EMBL" id="CYRY02046660">
    <property type="protein sequence ID" value="VCX42417.1"/>
    <property type="molecule type" value="Genomic_DNA"/>
</dbReference>
<evidence type="ECO:0000313" key="2">
    <source>
        <dbReference type="EMBL" id="VCX42417.1"/>
    </source>
</evidence>
<proteinExistence type="predicted"/>
<dbReference type="Proteomes" id="UP000269945">
    <property type="component" value="Unassembled WGS sequence"/>
</dbReference>
<evidence type="ECO:0000313" key="3">
    <source>
        <dbReference type="Proteomes" id="UP000269945"/>
    </source>
</evidence>
<comment type="caution">
    <text evidence="2">The sequence shown here is derived from an EMBL/GenBank/DDBJ whole genome shotgun (WGS) entry which is preliminary data.</text>
</comment>
<evidence type="ECO:0000256" key="1">
    <source>
        <dbReference type="SAM" id="Phobius"/>
    </source>
</evidence>
<sequence>MKVTSSSRNLGISNTTWLITSLVGSVFSYSFWEEVEKSSSHCTWLI</sequence>
<keyword evidence="3" id="KW-1185">Reference proteome</keyword>
<keyword evidence="1" id="KW-1133">Transmembrane helix</keyword>
<keyword evidence="1" id="KW-0812">Transmembrane</keyword>
<accession>A0A9X9QAP2</accession>
<gene>
    <name evidence="2" type="ORF">BN2614_LOCUS1</name>
</gene>
<organism evidence="2 3">
    <name type="scientific">Gulo gulo</name>
    <name type="common">Wolverine</name>
    <name type="synonym">Gluton</name>
    <dbReference type="NCBI Taxonomy" id="48420"/>
    <lineage>
        <taxon>Eukaryota</taxon>
        <taxon>Metazoa</taxon>
        <taxon>Chordata</taxon>
        <taxon>Craniata</taxon>
        <taxon>Vertebrata</taxon>
        <taxon>Euteleostomi</taxon>
        <taxon>Mammalia</taxon>
        <taxon>Eutheria</taxon>
        <taxon>Laurasiatheria</taxon>
        <taxon>Carnivora</taxon>
        <taxon>Caniformia</taxon>
        <taxon>Musteloidea</taxon>
        <taxon>Mustelidae</taxon>
        <taxon>Guloninae</taxon>
        <taxon>Gulo</taxon>
    </lineage>
</organism>
<name>A0A9X9QAP2_GULGU</name>
<feature type="transmembrane region" description="Helical" evidence="1">
    <location>
        <begin position="12"/>
        <end position="32"/>
    </location>
</feature>
<dbReference type="AlphaFoldDB" id="A0A9X9QAP2"/>